<evidence type="ECO:0000313" key="3">
    <source>
        <dbReference type="EMBL" id="OWW19258.1"/>
    </source>
</evidence>
<sequence>MRSGIASYRHRWMPVAFVLLALLLGGCATPGRELLQSSTRLPPRAELSATPFYPQERYQCGPAALAMSLATAGIEATPDALKPQVYVPQREGSLQPEMLAAGRRNGAVTMTIPPTLDALLTELSAGNPVLVLQNLSLPWMPLWHYAVAIGYDLDLDEIILRSGVTERLTMPLSTFDRTWARSNRWGMVTLAPGKLPVTAGEHAAVDALVAFEKGGEAGRARKAYASALQRWPHNLTLRMGLGNTAYAAGDRKAAAEAFRQAAQEHPDNAPAFINLATVLHELGDVKQAREAAKQAVALGGPWRDAAAATLQAIEQRK</sequence>
<comment type="caution">
    <text evidence="3">The sequence shown here is derived from an EMBL/GenBank/DDBJ whole genome shotgun (WGS) entry which is preliminary data.</text>
</comment>
<dbReference type="InterPro" id="IPR011990">
    <property type="entry name" value="TPR-like_helical_dom_sf"/>
</dbReference>
<dbReference type="RefSeq" id="WP_206047025.1">
    <property type="nucleotide sequence ID" value="NZ_LSTO01000001.1"/>
</dbReference>
<gene>
    <name evidence="3" type="ORF">AYR66_06830</name>
</gene>
<dbReference type="SMART" id="SM00028">
    <property type="entry name" value="TPR"/>
    <property type="match status" value="2"/>
</dbReference>
<organism evidence="3 4">
    <name type="scientific">Noviherbaspirillum denitrificans</name>
    <dbReference type="NCBI Taxonomy" id="1968433"/>
    <lineage>
        <taxon>Bacteria</taxon>
        <taxon>Pseudomonadati</taxon>
        <taxon>Pseudomonadota</taxon>
        <taxon>Betaproteobacteria</taxon>
        <taxon>Burkholderiales</taxon>
        <taxon>Oxalobacteraceae</taxon>
        <taxon>Noviherbaspirillum</taxon>
    </lineage>
</organism>
<keyword evidence="4" id="KW-1185">Reference proteome</keyword>
<dbReference type="Pfam" id="PF14559">
    <property type="entry name" value="TPR_19"/>
    <property type="match status" value="1"/>
</dbReference>
<dbReference type="Proteomes" id="UP000197535">
    <property type="component" value="Unassembled WGS sequence"/>
</dbReference>
<dbReference type="NCBIfam" id="NF033920">
    <property type="entry name" value="C39_PA2778_fam"/>
    <property type="match status" value="1"/>
</dbReference>
<dbReference type="Gene3D" id="1.25.40.10">
    <property type="entry name" value="Tetratricopeptide repeat domain"/>
    <property type="match status" value="1"/>
</dbReference>
<evidence type="ECO:0000256" key="1">
    <source>
        <dbReference type="PROSITE-ProRule" id="PRU00339"/>
    </source>
</evidence>
<dbReference type="PROSITE" id="PS50005">
    <property type="entry name" value="TPR"/>
    <property type="match status" value="1"/>
</dbReference>
<dbReference type="CDD" id="cd02549">
    <property type="entry name" value="Peptidase_C39A"/>
    <property type="match status" value="1"/>
</dbReference>
<reference evidence="3 4" key="1">
    <citation type="submission" date="2016-02" db="EMBL/GenBank/DDBJ databases">
        <authorList>
            <person name="Wen L."/>
            <person name="He K."/>
            <person name="Yang H."/>
        </authorList>
    </citation>
    <scope>NUCLEOTIDE SEQUENCE [LARGE SCALE GENOMIC DNA]</scope>
    <source>
        <strain evidence="3 4">TSA40</strain>
    </source>
</reference>
<evidence type="ECO:0000313" key="4">
    <source>
        <dbReference type="Proteomes" id="UP000197535"/>
    </source>
</evidence>
<dbReference type="InterPro" id="IPR039563">
    <property type="entry name" value="Peptidase_C39_single_dom"/>
</dbReference>
<name>A0A254THU4_9BURK</name>
<dbReference type="InterPro" id="IPR019734">
    <property type="entry name" value="TPR_rpt"/>
</dbReference>
<proteinExistence type="predicted"/>
<dbReference type="SUPFAM" id="SSF48452">
    <property type="entry name" value="TPR-like"/>
    <property type="match status" value="1"/>
</dbReference>
<dbReference type="PROSITE" id="PS51257">
    <property type="entry name" value="PROKAR_LIPOPROTEIN"/>
    <property type="match status" value="1"/>
</dbReference>
<feature type="domain" description="Peptidase C39-like" evidence="2">
    <location>
        <begin position="50"/>
        <end position="159"/>
    </location>
</feature>
<dbReference type="EMBL" id="LSTO01000001">
    <property type="protein sequence ID" value="OWW19258.1"/>
    <property type="molecule type" value="Genomic_DNA"/>
</dbReference>
<keyword evidence="1" id="KW-0802">TPR repeat</keyword>
<dbReference type="InterPro" id="IPR039564">
    <property type="entry name" value="Peptidase_C39-like"/>
</dbReference>
<dbReference type="Pfam" id="PF13529">
    <property type="entry name" value="Peptidase_C39_2"/>
    <property type="match status" value="1"/>
</dbReference>
<protein>
    <recommendedName>
        <fullName evidence="2">Peptidase C39-like domain-containing protein</fullName>
    </recommendedName>
</protein>
<dbReference type="Gene3D" id="3.90.70.10">
    <property type="entry name" value="Cysteine proteinases"/>
    <property type="match status" value="1"/>
</dbReference>
<feature type="repeat" description="TPR" evidence="1">
    <location>
        <begin position="235"/>
        <end position="268"/>
    </location>
</feature>
<dbReference type="AlphaFoldDB" id="A0A254THU4"/>
<accession>A0A254THU4</accession>
<evidence type="ECO:0000259" key="2">
    <source>
        <dbReference type="Pfam" id="PF13529"/>
    </source>
</evidence>